<evidence type="ECO:0000313" key="2">
    <source>
        <dbReference type="RefSeq" id="XP_022954157.1"/>
    </source>
</evidence>
<dbReference type="PANTHER" id="PTHR33181:SF19">
    <property type="entry name" value="OS04G0658200 PROTEIN"/>
    <property type="match status" value="1"/>
</dbReference>
<keyword evidence="1" id="KW-1185">Reference proteome</keyword>
<dbReference type="KEGG" id="cmos:111456503"/>
<dbReference type="PANTHER" id="PTHR33181">
    <property type="entry name" value="OS01G0778500 PROTEIN"/>
    <property type="match status" value="1"/>
</dbReference>
<accession>A0A6J1GQ85</accession>
<proteinExistence type="predicted"/>
<dbReference type="Proteomes" id="UP000504609">
    <property type="component" value="Unplaced"/>
</dbReference>
<dbReference type="AlphaFoldDB" id="A0A6J1GQ85"/>
<reference evidence="2" key="1">
    <citation type="submission" date="2025-08" db="UniProtKB">
        <authorList>
            <consortium name="RefSeq"/>
        </authorList>
    </citation>
    <scope>IDENTIFICATION</scope>
    <source>
        <tissue evidence="2">Young leaves</tissue>
    </source>
</reference>
<protein>
    <submittedName>
        <fullName evidence="2">Uncharacterized protein LOC111456503</fullName>
    </submittedName>
</protein>
<name>A0A6J1GQ85_CUCMO</name>
<dbReference type="RefSeq" id="XP_022954157.1">
    <property type="nucleotide sequence ID" value="XM_023098389.1"/>
</dbReference>
<organism evidence="1 2">
    <name type="scientific">Cucurbita moschata</name>
    <name type="common">Winter crookneck squash</name>
    <name type="synonym">Cucurbita pepo var. moschata</name>
    <dbReference type="NCBI Taxonomy" id="3662"/>
    <lineage>
        <taxon>Eukaryota</taxon>
        <taxon>Viridiplantae</taxon>
        <taxon>Streptophyta</taxon>
        <taxon>Embryophyta</taxon>
        <taxon>Tracheophyta</taxon>
        <taxon>Spermatophyta</taxon>
        <taxon>Magnoliopsida</taxon>
        <taxon>eudicotyledons</taxon>
        <taxon>Gunneridae</taxon>
        <taxon>Pentapetalae</taxon>
        <taxon>rosids</taxon>
        <taxon>fabids</taxon>
        <taxon>Cucurbitales</taxon>
        <taxon>Cucurbitaceae</taxon>
        <taxon>Cucurbiteae</taxon>
        <taxon>Cucurbita</taxon>
    </lineage>
</organism>
<evidence type="ECO:0000313" key="1">
    <source>
        <dbReference type="Proteomes" id="UP000504609"/>
    </source>
</evidence>
<dbReference type="GeneID" id="111456503"/>
<gene>
    <name evidence="2" type="primary">LOC111456503</name>
</gene>
<sequence>MELWHKMIFPVRRVWLTVSARVRARKSGAGLLKLHDDVETCGYEDVKVMWEMLRRSESELVRPTEAQATAVLESLCVVQPCCCSLLLHCNSCVRPSNQHSASSILRHLFGIFTVFSELTANACNGTELFTKLVQRNVKSLHTQSISSTLSRQTPFCK</sequence>